<dbReference type="Proteomes" id="UP001164746">
    <property type="component" value="Chromosome 6"/>
</dbReference>
<reference evidence="1" key="1">
    <citation type="submission" date="2022-11" db="EMBL/GenBank/DDBJ databases">
        <title>Centuries of genome instability and evolution in soft-shell clam transmissible cancer (bioRxiv).</title>
        <authorList>
            <person name="Hart S.F.M."/>
            <person name="Yonemitsu M.A."/>
            <person name="Giersch R.M."/>
            <person name="Beal B.F."/>
            <person name="Arriagada G."/>
            <person name="Davis B.W."/>
            <person name="Ostrander E.A."/>
            <person name="Goff S.P."/>
            <person name="Metzger M.J."/>
        </authorList>
    </citation>
    <scope>NUCLEOTIDE SEQUENCE</scope>
    <source>
        <strain evidence="1">MELC-2E11</strain>
        <tissue evidence="1">Siphon/mantle</tissue>
    </source>
</reference>
<sequence length="382" mass="44320">MSVLLTSLSSRHDLNPDRDFILHGRGSSYWERKEYYPNSSLTGTTAQLSQHSIYNPDNYRVKKKVYARSMTDLANNLQVLSHEVDNTLKKGVPYDYGEIDKEIAKEMQYQRQLKKEITAADFREPFPGETLRTELDEDELLRMYEERVKQLELTGKPKSPRESQWFVNPNHIVGNTSEAPTLQSVGRSYRYGKTNENVMSDKDKKAMDFFPATFSSAYEMCALDYPACETLNASAPPSMRMSRSKSASKLNKSYTFRTPDRSFRDDQDLDKLFLLTNEAPTIGKSGVYLTSPHQLTLGKLRLERLRLEEAKLLELKRQDELERIRGPRPKWYMSKGPDFHYEAKKNTQLVRSLSEYQDMLDYREDLLRSSGDNPHILNSCTW</sequence>
<gene>
    <name evidence="1" type="ORF">MAR_017474</name>
</gene>
<accession>A0ABY7EFE0</accession>
<keyword evidence="2" id="KW-1185">Reference proteome</keyword>
<evidence type="ECO:0000313" key="1">
    <source>
        <dbReference type="EMBL" id="WAR07516.1"/>
    </source>
</evidence>
<proteinExistence type="predicted"/>
<protein>
    <submittedName>
        <fullName evidence="1">Uncharacterized protein</fullName>
    </submittedName>
</protein>
<organism evidence="1 2">
    <name type="scientific">Mya arenaria</name>
    <name type="common">Soft-shell clam</name>
    <dbReference type="NCBI Taxonomy" id="6604"/>
    <lineage>
        <taxon>Eukaryota</taxon>
        <taxon>Metazoa</taxon>
        <taxon>Spiralia</taxon>
        <taxon>Lophotrochozoa</taxon>
        <taxon>Mollusca</taxon>
        <taxon>Bivalvia</taxon>
        <taxon>Autobranchia</taxon>
        <taxon>Heteroconchia</taxon>
        <taxon>Euheterodonta</taxon>
        <taxon>Imparidentia</taxon>
        <taxon>Neoheterodontei</taxon>
        <taxon>Myida</taxon>
        <taxon>Myoidea</taxon>
        <taxon>Myidae</taxon>
        <taxon>Mya</taxon>
    </lineage>
</organism>
<evidence type="ECO:0000313" key="2">
    <source>
        <dbReference type="Proteomes" id="UP001164746"/>
    </source>
</evidence>
<dbReference type="EMBL" id="CP111017">
    <property type="protein sequence ID" value="WAR07516.1"/>
    <property type="molecule type" value="Genomic_DNA"/>
</dbReference>
<name>A0ABY7EFE0_MYAAR</name>